<sequence length="404" mass="46545">MSKHLLFLLCVLVSLTANAQTEFLHGYFITTSGERTDCLIKNEDWRNTPKQFIYKINENSEVKTKTISNVQEISVPNVFKFVKHTVQIDLWSEPGNKADLDSNSQANYIEQTILLKVLVEGEASLFQFENNGLKYFYSLNGETPKQLFYKRYMKTDYQIAENNQYRQQLFNTLSCEGISRSEVSKLQYNRKKLINFFKKYNQCKNVDFKVIEPATSSGEFNLTIRPGVNFSSIELMSAVVPSFAADFGSQTNFRIGVEAELVLGFNNKWSVFLEPTYRSLESEVTIPFRSTVEDFQDVAIKYSSLEIPVGIRHYLFLNDTSKIFFNVAFVYDFVTDSIVDWEFSPINDRELDSGSNLAFGIGYKYGERLSAEFRFFTNRSLAAETNEFPVNYKQSSIIVGYTLF</sequence>
<dbReference type="EMBL" id="LRXL01000052">
    <property type="protein sequence ID" value="OAB75972.1"/>
    <property type="molecule type" value="Genomic_DNA"/>
</dbReference>
<evidence type="ECO:0000259" key="2">
    <source>
        <dbReference type="Pfam" id="PF13568"/>
    </source>
</evidence>
<protein>
    <recommendedName>
        <fullName evidence="2">Outer membrane protein beta-barrel domain-containing protein</fullName>
    </recommendedName>
</protein>
<dbReference type="RefSeq" id="WP_068593229.1">
    <property type="nucleotide sequence ID" value="NZ_LRXL01000052.1"/>
</dbReference>
<proteinExistence type="predicted"/>
<dbReference type="OrthoDB" id="921445at2"/>
<feature type="signal peptide" evidence="1">
    <location>
        <begin position="1"/>
        <end position="19"/>
    </location>
</feature>
<organism evidence="3 4">
    <name type="scientific">Cochleicola gelatinilyticus</name>
    <dbReference type="NCBI Taxonomy" id="1763537"/>
    <lineage>
        <taxon>Bacteria</taxon>
        <taxon>Pseudomonadati</taxon>
        <taxon>Bacteroidota</taxon>
        <taxon>Flavobacteriia</taxon>
        <taxon>Flavobacteriales</taxon>
        <taxon>Flavobacteriaceae</taxon>
        <taxon>Cochleicola</taxon>
    </lineage>
</organism>
<name>A0A167EXF8_9FLAO</name>
<feature type="domain" description="Outer membrane protein beta-barrel" evidence="2">
    <location>
        <begin position="218"/>
        <end position="375"/>
    </location>
</feature>
<evidence type="ECO:0000313" key="3">
    <source>
        <dbReference type="EMBL" id="OAB75972.1"/>
    </source>
</evidence>
<feature type="chain" id="PRO_5007886032" description="Outer membrane protein beta-barrel domain-containing protein" evidence="1">
    <location>
        <begin position="20"/>
        <end position="404"/>
    </location>
</feature>
<gene>
    <name evidence="3" type="ORF">ULVI_12965</name>
</gene>
<evidence type="ECO:0000313" key="4">
    <source>
        <dbReference type="Proteomes" id="UP000077013"/>
    </source>
</evidence>
<keyword evidence="4" id="KW-1185">Reference proteome</keyword>
<dbReference type="AlphaFoldDB" id="A0A167EXF8"/>
<reference evidence="3 4" key="1">
    <citation type="submission" date="2016-02" db="EMBL/GenBank/DDBJ databases">
        <title>Ulvibacter sp. LPB0005, isolated from Thais luteostoma.</title>
        <authorList>
            <person name="Shin S.-K."/>
            <person name="Yi H."/>
        </authorList>
    </citation>
    <scope>NUCLEOTIDE SEQUENCE [LARGE SCALE GENOMIC DNA]</scope>
    <source>
        <strain evidence="3 4">LPB0005</strain>
    </source>
</reference>
<dbReference type="Proteomes" id="UP000077013">
    <property type="component" value="Unassembled WGS sequence"/>
</dbReference>
<accession>A0A167EXF8</accession>
<dbReference type="STRING" id="1763537.ULVI_12965"/>
<keyword evidence="1" id="KW-0732">Signal</keyword>
<dbReference type="Pfam" id="PF13568">
    <property type="entry name" value="OMP_b-brl_2"/>
    <property type="match status" value="1"/>
</dbReference>
<comment type="caution">
    <text evidence="3">The sequence shown here is derived from an EMBL/GenBank/DDBJ whole genome shotgun (WGS) entry which is preliminary data.</text>
</comment>
<dbReference type="InterPro" id="IPR025665">
    <property type="entry name" value="Beta-barrel_OMP_2"/>
</dbReference>
<evidence type="ECO:0000256" key="1">
    <source>
        <dbReference type="SAM" id="SignalP"/>
    </source>
</evidence>